<feature type="region of interest" description="Disordered" evidence="1">
    <location>
        <begin position="1"/>
        <end position="21"/>
    </location>
</feature>
<reference evidence="2" key="2">
    <citation type="journal article" date="2015" name="Data Brief">
        <title>Shoot transcriptome of the giant reed, Arundo donax.</title>
        <authorList>
            <person name="Barrero R.A."/>
            <person name="Guerrero F.D."/>
            <person name="Moolhuijzen P."/>
            <person name="Goolsby J.A."/>
            <person name="Tidwell J."/>
            <person name="Bellgard S.E."/>
            <person name="Bellgard M.I."/>
        </authorList>
    </citation>
    <scope>NUCLEOTIDE SEQUENCE</scope>
    <source>
        <tissue evidence="2">Shoot tissue taken approximately 20 cm above the soil surface</tissue>
    </source>
</reference>
<evidence type="ECO:0000256" key="1">
    <source>
        <dbReference type="SAM" id="MobiDB-lite"/>
    </source>
</evidence>
<organism evidence="2">
    <name type="scientific">Arundo donax</name>
    <name type="common">Giant reed</name>
    <name type="synonym">Donax arundinaceus</name>
    <dbReference type="NCBI Taxonomy" id="35708"/>
    <lineage>
        <taxon>Eukaryota</taxon>
        <taxon>Viridiplantae</taxon>
        <taxon>Streptophyta</taxon>
        <taxon>Embryophyta</taxon>
        <taxon>Tracheophyta</taxon>
        <taxon>Spermatophyta</taxon>
        <taxon>Magnoliopsida</taxon>
        <taxon>Liliopsida</taxon>
        <taxon>Poales</taxon>
        <taxon>Poaceae</taxon>
        <taxon>PACMAD clade</taxon>
        <taxon>Arundinoideae</taxon>
        <taxon>Arundineae</taxon>
        <taxon>Arundo</taxon>
    </lineage>
</organism>
<evidence type="ECO:0000313" key="2">
    <source>
        <dbReference type="EMBL" id="JAE06450.1"/>
    </source>
</evidence>
<name>A0A0A9F085_ARUDO</name>
<dbReference type="EMBL" id="GBRH01191446">
    <property type="protein sequence ID" value="JAE06450.1"/>
    <property type="molecule type" value="Transcribed_RNA"/>
</dbReference>
<protein>
    <submittedName>
        <fullName evidence="2">Uncharacterized protein</fullName>
    </submittedName>
</protein>
<reference evidence="2" key="1">
    <citation type="submission" date="2014-09" db="EMBL/GenBank/DDBJ databases">
        <authorList>
            <person name="Magalhaes I.L.F."/>
            <person name="Oliveira U."/>
            <person name="Santos F.R."/>
            <person name="Vidigal T.H.D.A."/>
            <person name="Brescovit A.D."/>
            <person name="Santos A.J."/>
        </authorList>
    </citation>
    <scope>NUCLEOTIDE SEQUENCE</scope>
    <source>
        <tissue evidence="2">Shoot tissue taken approximately 20 cm above the soil surface</tissue>
    </source>
</reference>
<proteinExistence type="predicted"/>
<accession>A0A0A9F085</accession>
<feature type="compositionally biased region" description="Gly residues" evidence="1">
    <location>
        <begin position="12"/>
        <end position="21"/>
    </location>
</feature>
<dbReference type="AlphaFoldDB" id="A0A0A9F085"/>
<sequence>MRRRARQSRRGAVGGRSLGCG</sequence>